<sequence>MCTTKEPSMSRAGLILSMFVVGCGGPEPLGEVASEVRPQAVAGTSEVELALAPSEFHCEVMTEAARAAVPPPPPAIERAASAPRLRAVCPPGQVPIYHQAELRTHKAGPPLSPGLNGATGSRLLAGAYWYAGVLKPTDALSQSGVGASILFSNPAVYDQSDMVTSQMSIVRGANYHLVEMGLRKFWDAFPRLMISQWSYGTFNDAAGFVQVHGVYGPGMPLTSYYGYAVQQYIRHDNGNWWIWFNDAWVGYFPGSLWSGQFTSGDMAHFYGEVYSAQNRVPPLTDMGTGQFSGTWGSAYIHGMCLHTAGASCNYITNGWRSETNAAYYSLSYWNGADMEFGGNGGG</sequence>
<protein>
    <submittedName>
        <fullName evidence="2">DUF239 domain-containing protein</fullName>
    </submittedName>
</protein>
<accession>A0A3A8QM97</accession>
<evidence type="ECO:0000259" key="1">
    <source>
        <dbReference type="PROSITE" id="PS52045"/>
    </source>
</evidence>
<reference evidence="3" key="1">
    <citation type="submission" date="2018-09" db="EMBL/GenBank/DDBJ databases">
        <authorList>
            <person name="Livingstone P.G."/>
            <person name="Whitworth D.E."/>
        </authorList>
    </citation>
    <scope>NUCLEOTIDE SEQUENCE [LARGE SCALE GENOMIC DNA]</scope>
    <source>
        <strain evidence="3">AB050A</strain>
    </source>
</reference>
<proteinExistence type="predicted"/>
<dbReference type="Pfam" id="PF03080">
    <property type="entry name" value="Neprosin"/>
    <property type="match status" value="1"/>
</dbReference>
<dbReference type="AlphaFoldDB" id="A0A3A8QM97"/>
<dbReference type="Proteomes" id="UP000267003">
    <property type="component" value="Unassembled WGS sequence"/>
</dbReference>
<dbReference type="EMBL" id="RAWK01000107">
    <property type="protein sequence ID" value="RKH64304.1"/>
    <property type="molecule type" value="Genomic_DNA"/>
</dbReference>
<name>A0A3A8QM97_9BACT</name>
<comment type="caution">
    <text evidence="2">The sequence shown here is derived from an EMBL/GenBank/DDBJ whole genome shotgun (WGS) entry which is preliminary data.</text>
</comment>
<feature type="domain" description="Neprosin PEP catalytic" evidence="1">
    <location>
        <begin position="123"/>
        <end position="346"/>
    </location>
</feature>
<dbReference type="InterPro" id="IPR053168">
    <property type="entry name" value="Glutamic_endopeptidase"/>
</dbReference>
<dbReference type="PANTHER" id="PTHR31589:SF57">
    <property type="entry name" value="OS06G0474500 PROTEIN"/>
    <property type="match status" value="1"/>
</dbReference>
<keyword evidence="3" id="KW-1185">Reference proteome</keyword>
<dbReference type="PANTHER" id="PTHR31589">
    <property type="entry name" value="PROTEIN, PUTATIVE (DUF239)-RELATED-RELATED"/>
    <property type="match status" value="1"/>
</dbReference>
<evidence type="ECO:0000313" key="3">
    <source>
        <dbReference type="Proteomes" id="UP000267003"/>
    </source>
</evidence>
<dbReference type="PROSITE" id="PS51257">
    <property type="entry name" value="PROKAR_LIPOPROTEIN"/>
    <property type="match status" value="1"/>
</dbReference>
<dbReference type="PROSITE" id="PS52045">
    <property type="entry name" value="NEPROSIN_PEP_CD"/>
    <property type="match status" value="1"/>
</dbReference>
<organism evidence="2 3">
    <name type="scientific">Corallococcus aberystwythensis</name>
    <dbReference type="NCBI Taxonomy" id="2316722"/>
    <lineage>
        <taxon>Bacteria</taxon>
        <taxon>Pseudomonadati</taxon>
        <taxon>Myxococcota</taxon>
        <taxon>Myxococcia</taxon>
        <taxon>Myxococcales</taxon>
        <taxon>Cystobacterineae</taxon>
        <taxon>Myxococcaceae</taxon>
        <taxon>Corallococcus</taxon>
    </lineage>
</organism>
<evidence type="ECO:0000313" key="2">
    <source>
        <dbReference type="EMBL" id="RKH64304.1"/>
    </source>
</evidence>
<dbReference type="InterPro" id="IPR004314">
    <property type="entry name" value="Neprosin"/>
</dbReference>
<gene>
    <name evidence="2" type="ORF">D7W81_18900</name>
</gene>